<sequence>MRNEPFHCKLKSLSREHKSVCFKDEMVVPTIPLRCSECGKEVTSTINKSISVDNHLRESTARKFDTNGDNSGVVEFWWCRDCAQGVCKSCHLMKGHSEHRSNAWRPEEVFRTCVQALEGRCSRRSKQIHEQRLAVKEFVAKVEIILLNELGRTLESANEPDRRLISKLNRALLSYDSNDIGLYHVPSPSRPAWKTWNLDQEDPVKMMQVVDTVSELLQLPREESYEEEDVSLKPRSEWNPRHAAEIIAASLGAKLPADTSSLFSRGTSPDRKSDLYEIDGRRRGNSVDSFRRTMPLEPSVFVSQVRDRPSMMSFRERSVPSEDTHTLRSVGSPAPSHTSVESKPGSVMSSIPAYPCDQSLGSAGSSTSQAVTPTPLNINGSATEGSSATILPNNTATKSERIRAFGKGFLTRPICVQAFSTKTLQNHLAVSDSCGGVYITDVEGKIKEHVLVKNSSASSVAIDEKSDVMYVSIMQSKGRSVHVFDIANGFKKLDIIVCPKDPKIEMSRTRWLTVGPRGQLFMVSGDNAKSALWCYIRARKAWKTLKESRKTRYQYLSVAEDQAEYKAVVLLTCDAANNRLLLFVIDHTISLINEYDLSKTYRLGEHITSPASAIVDGYGNLLVLDYANGKLWILLSGVKGIRRLKEIHFDEPLRAQEALGISASGDDVYVACFNRCEVRILSYLEGGVFTALNAAAVRSPSHTQRSASLPRPPESQV</sequence>
<evidence type="ECO:0000313" key="2">
    <source>
        <dbReference type="EMBL" id="CAJ0596219.1"/>
    </source>
</evidence>
<feature type="region of interest" description="Disordered" evidence="1">
    <location>
        <begin position="311"/>
        <end position="352"/>
    </location>
</feature>
<feature type="region of interest" description="Disordered" evidence="1">
    <location>
        <begin position="260"/>
        <end position="280"/>
    </location>
</feature>
<feature type="compositionally biased region" description="Basic and acidic residues" evidence="1">
    <location>
        <begin position="311"/>
        <end position="326"/>
    </location>
</feature>
<name>A0AA36GQD3_CYLNA</name>
<dbReference type="AlphaFoldDB" id="A0AA36GQD3"/>
<dbReference type="SUPFAM" id="SSF101898">
    <property type="entry name" value="NHL repeat"/>
    <property type="match status" value="1"/>
</dbReference>
<gene>
    <name evidence="2" type="ORF">CYNAS_LOCUS8202</name>
</gene>
<keyword evidence="3" id="KW-1185">Reference proteome</keyword>
<dbReference type="EMBL" id="CATQJL010000112">
    <property type="protein sequence ID" value="CAJ0596219.1"/>
    <property type="molecule type" value="Genomic_DNA"/>
</dbReference>
<accession>A0AA36GQD3</accession>
<feature type="compositionally biased region" description="Basic and acidic residues" evidence="1">
    <location>
        <begin position="268"/>
        <end position="280"/>
    </location>
</feature>
<comment type="caution">
    <text evidence="2">The sequence shown here is derived from an EMBL/GenBank/DDBJ whole genome shotgun (WGS) entry which is preliminary data.</text>
</comment>
<proteinExistence type="predicted"/>
<protein>
    <submittedName>
        <fullName evidence="2">Uncharacterized protein</fullName>
    </submittedName>
</protein>
<organism evidence="2 3">
    <name type="scientific">Cylicocyclus nassatus</name>
    <name type="common">Nematode worm</name>
    <dbReference type="NCBI Taxonomy" id="53992"/>
    <lineage>
        <taxon>Eukaryota</taxon>
        <taxon>Metazoa</taxon>
        <taxon>Ecdysozoa</taxon>
        <taxon>Nematoda</taxon>
        <taxon>Chromadorea</taxon>
        <taxon>Rhabditida</taxon>
        <taxon>Rhabditina</taxon>
        <taxon>Rhabditomorpha</taxon>
        <taxon>Strongyloidea</taxon>
        <taxon>Strongylidae</taxon>
        <taxon>Cylicocyclus</taxon>
    </lineage>
</organism>
<evidence type="ECO:0000256" key="1">
    <source>
        <dbReference type="SAM" id="MobiDB-lite"/>
    </source>
</evidence>
<reference evidence="2" key="1">
    <citation type="submission" date="2023-07" db="EMBL/GenBank/DDBJ databases">
        <authorList>
            <consortium name="CYATHOMIX"/>
        </authorList>
    </citation>
    <scope>NUCLEOTIDE SEQUENCE</scope>
    <source>
        <strain evidence="2">N/A</strain>
    </source>
</reference>
<dbReference type="Proteomes" id="UP001176961">
    <property type="component" value="Unassembled WGS sequence"/>
</dbReference>
<evidence type="ECO:0000313" key="3">
    <source>
        <dbReference type="Proteomes" id="UP001176961"/>
    </source>
</evidence>